<keyword evidence="13" id="KW-1185">Reference proteome</keyword>
<dbReference type="AlphaFoldDB" id="A0A2I7N9E5"/>
<dbReference type="Gene3D" id="3.30.465.10">
    <property type="match status" value="1"/>
</dbReference>
<dbReference type="KEGG" id="nba:CUN60_12575"/>
<evidence type="ECO:0000256" key="7">
    <source>
        <dbReference type="ARBA" id="ARBA00023122"/>
    </source>
</evidence>
<dbReference type="PROSITE" id="PS51846">
    <property type="entry name" value="CNNM"/>
    <property type="match status" value="1"/>
</dbReference>
<dbReference type="RefSeq" id="WP_102952373.1">
    <property type="nucleotide sequence ID" value="NZ_CP024847.1"/>
</dbReference>
<dbReference type="InterPro" id="IPR036318">
    <property type="entry name" value="FAD-bd_PCMH-like_sf"/>
</dbReference>
<evidence type="ECO:0000256" key="2">
    <source>
        <dbReference type="ARBA" id="ARBA00006337"/>
    </source>
</evidence>
<dbReference type="Pfam" id="PF01595">
    <property type="entry name" value="CNNM"/>
    <property type="match status" value="1"/>
</dbReference>
<evidence type="ECO:0000256" key="5">
    <source>
        <dbReference type="ARBA" id="ARBA00022737"/>
    </source>
</evidence>
<dbReference type="CDD" id="cd04590">
    <property type="entry name" value="CBS_pair_CorC_HlyC_assoc"/>
    <property type="match status" value="1"/>
</dbReference>
<keyword evidence="4 9" id="KW-0812">Transmembrane</keyword>
<gene>
    <name evidence="12" type="ORF">CUN60_12575</name>
</gene>
<dbReference type="InterPro" id="IPR046342">
    <property type="entry name" value="CBS_dom_sf"/>
</dbReference>
<feature type="transmembrane region" description="Helical" evidence="10">
    <location>
        <begin position="90"/>
        <end position="110"/>
    </location>
</feature>
<dbReference type="InterPro" id="IPR016169">
    <property type="entry name" value="FAD-bd_PCMH_sub2"/>
</dbReference>
<dbReference type="EMBL" id="CP024847">
    <property type="protein sequence ID" value="AUR53087.1"/>
    <property type="molecule type" value="Genomic_DNA"/>
</dbReference>
<feature type="domain" description="CNNM transmembrane" evidence="11">
    <location>
        <begin position="1"/>
        <end position="192"/>
    </location>
</feature>
<comment type="subcellular location">
    <subcellularLocation>
        <location evidence="1">Cell membrane</location>
        <topology evidence="1">Multi-pass membrane protein</topology>
    </subcellularLocation>
</comment>
<dbReference type="Gene3D" id="3.10.580.10">
    <property type="entry name" value="CBS-domain"/>
    <property type="match status" value="1"/>
</dbReference>
<evidence type="ECO:0000256" key="8">
    <source>
        <dbReference type="ARBA" id="ARBA00023136"/>
    </source>
</evidence>
<organism evidence="12 13">
    <name type="scientific">Aquella oligotrophica</name>
    <dbReference type="NCBI Taxonomy" id="2067065"/>
    <lineage>
        <taxon>Bacteria</taxon>
        <taxon>Pseudomonadati</taxon>
        <taxon>Pseudomonadota</taxon>
        <taxon>Betaproteobacteria</taxon>
        <taxon>Neisseriales</taxon>
        <taxon>Neisseriaceae</taxon>
        <taxon>Aquella</taxon>
    </lineage>
</organism>
<dbReference type="InterPro" id="IPR044751">
    <property type="entry name" value="Ion_transp-like_CBS"/>
</dbReference>
<dbReference type="PANTHER" id="PTHR22777:SF32">
    <property type="entry name" value="UPF0053 INNER MEMBRANE PROTEIN YFJD"/>
    <property type="match status" value="1"/>
</dbReference>
<evidence type="ECO:0000256" key="4">
    <source>
        <dbReference type="ARBA" id="ARBA00022692"/>
    </source>
</evidence>
<sequence length="412" mass="46850">MLVFSLIGLFLLLLIASLFSFLETASVAISEHRLISLSEKQRWAHYALILKQQLEKVLIFSLFGNSFFNALVTTLSTMLVLNIFGNGHQLILSVATLIVTLMIIIFSEAAPKIIASKAPLHVLKFIAIPLYYLFIVTKPLIWFIDKIVYGITRLIGVGSADGTSLDELKAIIADKRSPFQERHRSILLNSIELEQLTVKEIIIPLRNVEMINFSGEIDLIRQQLEQAHHTRIIIYADQLDNILGYLHVKDVLSISNRDYTHQELSNLIRKINYIPDFVPIIKQIAKAQKNRDRVFMVVNEYGDNLGIACLEDMLEIVFGDFTTDAPHRSYLMVKEENDSYIVDGAALIREFNEASGFEIPFSYDAMSINGLIMKYLGTVPVNGVCFKINQICFEIIHVGKFWAERVRISRLN</sequence>
<keyword evidence="5" id="KW-0677">Repeat</keyword>
<dbReference type="InterPro" id="IPR005170">
    <property type="entry name" value="Transptr-assoc_dom"/>
</dbReference>
<feature type="transmembrane region" description="Helical" evidence="10">
    <location>
        <begin position="6"/>
        <end position="29"/>
    </location>
</feature>
<keyword evidence="6 9" id="KW-1133">Transmembrane helix</keyword>
<keyword evidence="7" id="KW-0129">CBS domain</keyword>
<name>A0A2I7N9E5_9NEIS</name>
<evidence type="ECO:0000256" key="1">
    <source>
        <dbReference type="ARBA" id="ARBA00004651"/>
    </source>
</evidence>
<feature type="transmembrane region" description="Helical" evidence="10">
    <location>
        <begin position="57"/>
        <end position="84"/>
    </location>
</feature>
<protein>
    <recommendedName>
        <fullName evidence="11">CNNM transmembrane domain-containing protein</fullName>
    </recommendedName>
</protein>
<evidence type="ECO:0000313" key="13">
    <source>
        <dbReference type="Proteomes" id="UP000236655"/>
    </source>
</evidence>
<reference evidence="13" key="1">
    <citation type="submission" date="2017-11" db="EMBL/GenBank/DDBJ databases">
        <authorList>
            <person name="Chan K.G."/>
            <person name="Lee L.S."/>
        </authorList>
    </citation>
    <scope>NUCLEOTIDE SEQUENCE [LARGE SCALE GENOMIC DNA]</scope>
    <source>
        <strain evidence="13">DSM 100970</strain>
    </source>
</reference>
<evidence type="ECO:0000259" key="11">
    <source>
        <dbReference type="PROSITE" id="PS51846"/>
    </source>
</evidence>
<dbReference type="SUPFAM" id="SSF56176">
    <property type="entry name" value="FAD-binding/transporter-associated domain-like"/>
    <property type="match status" value="1"/>
</dbReference>
<dbReference type="PANTHER" id="PTHR22777">
    <property type="entry name" value="HEMOLYSIN-RELATED"/>
    <property type="match status" value="1"/>
</dbReference>
<evidence type="ECO:0000313" key="12">
    <source>
        <dbReference type="EMBL" id="AUR53087.1"/>
    </source>
</evidence>
<comment type="similarity">
    <text evidence="2">Belongs to the UPF0053 family.</text>
</comment>
<dbReference type="SMART" id="SM01091">
    <property type="entry name" value="CorC_HlyC"/>
    <property type="match status" value="1"/>
</dbReference>
<evidence type="ECO:0000256" key="10">
    <source>
        <dbReference type="SAM" id="Phobius"/>
    </source>
</evidence>
<dbReference type="Proteomes" id="UP000236655">
    <property type="component" value="Chromosome"/>
</dbReference>
<dbReference type="GO" id="GO:0005886">
    <property type="term" value="C:plasma membrane"/>
    <property type="evidence" value="ECO:0007669"/>
    <property type="project" value="UniProtKB-SubCell"/>
</dbReference>
<dbReference type="OrthoDB" id="9805314at2"/>
<dbReference type="GO" id="GO:0050660">
    <property type="term" value="F:flavin adenine dinucleotide binding"/>
    <property type="evidence" value="ECO:0007669"/>
    <property type="project" value="InterPro"/>
</dbReference>
<dbReference type="SUPFAM" id="SSF54631">
    <property type="entry name" value="CBS-domain pair"/>
    <property type="match status" value="1"/>
</dbReference>
<evidence type="ECO:0000256" key="9">
    <source>
        <dbReference type="PROSITE-ProRule" id="PRU01193"/>
    </source>
</evidence>
<evidence type="ECO:0000256" key="3">
    <source>
        <dbReference type="ARBA" id="ARBA00022475"/>
    </source>
</evidence>
<keyword evidence="8 9" id="KW-0472">Membrane</keyword>
<evidence type="ECO:0000256" key="6">
    <source>
        <dbReference type="ARBA" id="ARBA00022989"/>
    </source>
</evidence>
<keyword evidence="3" id="KW-1003">Cell membrane</keyword>
<dbReference type="InterPro" id="IPR002550">
    <property type="entry name" value="CNNM"/>
</dbReference>
<dbReference type="Pfam" id="PF03471">
    <property type="entry name" value="CorC_HlyC"/>
    <property type="match status" value="1"/>
</dbReference>
<feature type="transmembrane region" description="Helical" evidence="10">
    <location>
        <begin position="122"/>
        <end position="144"/>
    </location>
</feature>
<accession>A0A2I7N9E5</accession>
<proteinExistence type="inferred from homology"/>